<accession>A0A0W8E8E2</accession>
<dbReference type="GO" id="GO:0016651">
    <property type="term" value="F:oxidoreductase activity, acting on NAD(P)H"/>
    <property type="evidence" value="ECO:0007669"/>
    <property type="project" value="InterPro"/>
</dbReference>
<comment type="caution">
    <text evidence="2">The sequence shown here is derived from an EMBL/GenBank/DDBJ whole genome shotgun (WGS) entry which is preliminary data.</text>
</comment>
<evidence type="ECO:0000313" key="2">
    <source>
        <dbReference type="EMBL" id="KUG04898.1"/>
    </source>
</evidence>
<dbReference type="GO" id="GO:0051287">
    <property type="term" value="F:NAD binding"/>
    <property type="evidence" value="ECO:0007669"/>
    <property type="project" value="InterPro"/>
</dbReference>
<feature type="domain" description="NADH-quinone oxidoreductase subunit D" evidence="1">
    <location>
        <begin position="295"/>
        <end position="366"/>
    </location>
</feature>
<dbReference type="InterPro" id="IPR001135">
    <property type="entry name" value="NADH_Q_OxRdtase_suD"/>
</dbReference>
<dbReference type="Pfam" id="PF00346">
    <property type="entry name" value="Complex1_49kDa"/>
    <property type="match status" value="2"/>
</dbReference>
<dbReference type="PANTHER" id="PTHR11993:SF10">
    <property type="entry name" value="NADH DEHYDROGENASE [UBIQUINONE] IRON-SULFUR PROTEIN 2, MITOCHONDRIAL"/>
    <property type="match status" value="1"/>
</dbReference>
<protein>
    <submittedName>
        <fullName evidence="2">Nadh-ubiquinone oxidoreductase chain d</fullName>
        <ecNumber evidence="2">1.6.5.3</ecNumber>
    </submittedName>
</protein>
<dbReference type="EC" id="1.6.5.3" evidence="2"/>
<gene>
    <name evidence="2" type="ORF">ASZ90_017687</name>
</gene>
<dbReference type="InterPro" id="IPR029014">
    <property type="entry name" value="NiFe-Hase_large"/>
</dbReference>
<sequence length="366" mass="40757">MMQTDVYTINVGPIHPSTHGGLHAEALMDGEIIQDVIVHLGYVHRSVEKIAESRTYQQFVPYTARLDYLATNLPVLGYCQTVEKLLGIQVPERAEYIRIIMAELSRIASHQIAIAATGIDLGATTGLMYGMRDRERIMNIFEMTGGQRLLSSYIRIGGVALDIPDGFIPTVRSLVNDVPQMIDEYNGLMTGNEIWAARMQGVGILDPEDAVKYGVTGPNLRASGIPYDIRKAEPYGIYDRLDFDIPIGKRGDSLDRWTVRIEEIRQSGRIIEQALDGLPEGEIMARFPKVLKPDPGKEVYHRIESAKGELGYYIVSDGSNKPYRLHVRAPSFINLMVLPLVCRGGVFQDIITNIATLDPILGESDR</sequence>
<keyword evidence="2" id="KW-0560">Oxidoreductase</keyword>
<organism evidence="2">
    <name type="scientific">hydrocarbon metagenome</name>
    <dbReference type="NCBI Taxonomy" id="938273"/>
    <lineage>
        <taxon>unclassified sequences</taxon>
        <taxon>metagenomes</taxon>
        <taxon>ecological metagenomes</taxon>
    </lineage>
</organism>
<dbReference type="GO" id="GO:0048038">
    <property type="term" value="F:quinone binding"/>
    <property type="evidence" value="ECO:0007669"/>
    <property type="project" value="InterPro"/>
</dbReference>
<dbReference type="InterPro" id="IPR022885">
    <property type="entry name" value="NDH1_su_D/H"/>
</dbReference>
<keyword evidence="2" id="KW-0830">Ubiquinone</keyword>
<dbReference type="SUPFAM" id="SSF56762">
    <property type="entry name" value="HydB/Nqo4-like"/>
    <property type="match status" value="1"/>
</dbReference>
<reference evidence="2" key="1">
    <citation type="journal article" date="2015" name="Proc. Natl. Acad. Sci. U.S.A.">
        <title>Networks of energetic and metabolic interactions define dynamics in microbial communities.</title>
        <authorList>
            <person name="Embree M."/>
            <person name="Liu J.K."/>
            <person name="Al-Bassam M.M."/>
            <person name="Zengler K."/>
        </authorList>
    </citation>
    <scope>NUCLEOTIDE SEQUENCE</scope>
</reference>
<dbReference type="PANTHER" id="PTHR11993">
    <property type="entry name" value="NADH-UBIQUINONE OXIDOREDUCTASE 49 KDA SUBUNIT"/>
    <property type="match status" value="1"/>
</dbReference>
<dbReference type="AlphaFoldDB" id="A0A0W8E8E2"/>
<proteinExistence type="inferred from homology"/>
<name>A0A0W8E8E2_9ZZZZ</name>
<dbReference type="HAMAP" id="MF_01358">
    <property type="entry name" value="NDH1_NuoD"/>
    <property type="match status" value="1"/>
</dbReference>
<dbReference type="EMBL" id="LNQE01001836">
    <property type="protein sequence ID" value="KUG04898.1"/>
    <property type="molecule type" value="Genomic_DNA"/>
</dbReference>
<dbReference type="Gene3D" id="1.10.645.10">
    <property type="entry name" value="Cytochrome-c3 Hydrogenase, chain B"/>
    <property type="match status" value="1"/>
</dbReference>
<feature type="domain" description="NADH-quinone oxidoreductase subunit D" evidence="1">
    <location>
        <begin position="120"/>
        <end position="293"/>
    </location>
</feature>
<dbReference type="NCBIfam" id="NF004739">
    <property type="entry name" value="PRK06075.1"/>
    <property type="match status" value="1"/>
</dbReference>
<evidence type="ECO:0000259" key="1">
    <source>
        <dbReference type="Pfam" id="PF00346"/>
    </source>
</evidence>